<dbReference type="GO" id="GO:0003729">
    <property type="term" value="F:mRNA binding"/>
    <property type="evidence" value="ECO:0007669"/>
    <property type="project" value="TreeGrafter"/>
</dbReference>
<feature type="region of interest" description="Disordered" evidence="3">
    <location>
        <begin position="60"/>
        <end position="89"/>
    </location>
</feature>
<evidence type="ECO:0000256" key="3">
    <source>
        <dbReference type="SAM" id="MobiDB-lite"/>
    </source>
</evidence>
<name>A0A6A4X0P6_AMPAM</name>
<dbReference type="PANTHER" id="PTHR12789">
    <property type="entry name" value="DENSITY-REGULATED PROTEIN HOMOLOG"/>
    <property type="match status" value="1"/>
</dbReference>
<dbReference type="Pfam" id="PF21023">
    <property type="entry name" value="DENR_N"/>
    <property type="match status" value="1"/>
</dbReference>
<dbReference type="EMBL" id="VIIS01000098">
    <property type="protein sequence ID" value="KAF0313336.1"/>
    <property type="molecule type" value="Genomic_DNA"/>
</dbReference>
<dbReference type="OrthoDB" id="277199at2759"/>
<dbReference type="InterPro" id="IPR036877">
    <property type="entry name" value="SUI1_dom_sf"/>
</dbReference>
<organism evidence="5 6">
    <name type="scientific">Amphibalanus amphitrite</name>
    <name type="common">Striped barnacle</name>
    <name type="synonym">Balanus amphitrite</name>
    <dbReference type="NCBI Taxonomy" id="1232801"/>
    <lineage>
        <taxon>Eukaryota</taxon>
        <taxon>Metazoa</taxon>
        <taxon>Ecdysozoa</taxon>
        <taxon>Arthropoda</taxon>
        <taxon>Crustacea</taxon>
        <taxon>Multicrustacea</taxon>
        <taxon>Cirripedia</taxon>
        <taxon>Thoracica</taxon>
        <taxon>Thoracicalcarea</taxon>
        <taxon>Balanomorpha</taxon>
        <taxon>Balanoidea</taxon>
        <taxon>Balanidae</taxon>
        <taxon>Amphibalaninae</taxon>
        <taxon>Amphibalanus</taxon>
    </lineage>
</organism>
<dbReference type="GO" id="GO:0003743">
    <property type="term" value="F:translation initiation factor activity"/>
    <property type="evidence" value="ECO:0007669"/>
    <property type="project" value="InterPro"/>
</dbReference>
<dbReference type="Pfam" id="PF01253">
    <property type="entry name" value="SUI1"/>
    <property type="match status" value="1"/>
</dbReference>
<dbReference type="InterPro" id="IPR050318">
    <property type="entry name" value="DENR/SUI1_TIF"/>
</dbReference>
<comment type="caution">
    <text evidence="5">The sequence shown here is derived from an EMBL/GenBank/DDBJ whole genome shotgun (WGS) entry which is preliminary data.</text>
</comment>
<dbReference type="FunFam" id="3.30.780.10:FF:000004">
    <property type="entry name" value="density-regulated protein-like"/>
    <property type="match status" value="1"/>
</dbReference>
<dbReference type="Proteomes" id="UP000440578">
    <property type="component" value="Unassembled WGS sequence"/>
</dbReference>
<evidence type="ECO:0000259" key="4">
    <source>
        <dbReference type="PROSITE" id="PS50296"/>
    </source>
</evidence>
<dbReference type="InterPro" id="IPR046447">
    <property type="entry name" value="DENR_C"/>
</dbReference>
<dbReference type="InterPro" id="IPR005873">
    <property type="entry name" value="DENR_eukaryotes"/>
</dbReference>
<dbReference type="AlphaFoldDB" id="A0A6A4X0P6"/>
<keyword evidence="6" id="KW-1185">Reference proteome</keyword>
<evidence type="ECO:0000256" key="2">
    <source>
        <dbReference type="RuleBase" id="RU361273"/>
    </source>
</evidence>
<comment type="similarity">
    <text evidence="1 2">Belongs to the DENR family.</text>
</comment>
<dbReference type="InterPro" id="IPR001950">
    <property type="entry name" value="SUI1"/>
</dbReference>
<protein>
    <recommendedName>
        <fullName evidence="2">Density-regulated protein</fullName>
    </recommendedName>
</protein>
<dbReference type="GO" id="GO:0002188">
    <property type="term" value="P:translation reinitiation"/>
    <property type="evidence" value="ECO:0007669"/>
    <property type="project" value="TreeGrafter"/>
</dbReference>
<evidence type="ECO:0000256" key="1">
    <source>
        <dbReference type="ARBA" id="ARBA00007514"/>
    </source>
</evidence>
<sequence>MAEVEPLPSGPQEGVEYPLTLYYCGNCTMPLEYCEFYPQYEKCKEWLEQNLPDEFEKMMKLNDGKDDGDDEKKRQKRGGKGMMRAKKKEEVEKKICLSRAPRGKRKSVTVITGLSTFGIDLKVASKFFANKFSCGSSVTGNGDEIVVQGDVKDDLFDILPEKWSEIDEDLIDDLGDQKR</sequence>
<dbReference type="PROSITE" id="PS50296">
    <property type="entry name" value="SUI1"/>
    <property type="match status" value="1"/>
</dbReference>
<dbReference type="Gene3D" id="3.30.780.10">
    <property type="entry name" value="SUI1-like domain"/>
    <property type="match status" value="1"/>
</dbReference>
<dbReference type="InterPro" id="IPR048517">
    <property type="entry name" value="DENR_N"/>
</dbReference>
<gene>
    <name evidence="5" type="primary">DENR</name>
    <name evidence="5" type="ORF">FJT64_016124</name>
</gene>
<reference evidence="5 6" key="1">
    <citation type="submission" date="2019-07" db="EMBL/GenBank/DDBJ databases">
        <title>Draft genome assembly of a fouling barnacle, Amphibalanus amphitrite (Darwin, 1854): The first reference genome for Thecostraca.</title>
        <authorList>
            <person name="Kim W."/>
        </authorList>
    </citation>
    <scope>NUCLEOTIDE SEQUENCE [LARGE SCALE GENOMIC DNA]</scope>
    <source>
        <strain evidence="5">SNU_AA5</strain>
        <tissue evidence="5">Soma without cirri and trophi</tissue>
    </source>
</reference>
<dbReference type="NCBIfam" id="TIGR01159">
    <property type="entry name" value="DRP1"/>
    <property type="match status" value="1"/>
</dbReference>
<dbReference type="GO" id="GO:0001731">
    <property type="term" value="P:formation of translation preinitiation complex"/>
    <property type="evidence" value="ECO:0007669"/>
    <property type="project" value="TreeGrafter"/>
</dbReference>
<dbReference type="SUPFAM" id="SSF55159">
    <property type="entry name" value="eIF1-like"/>
    <property type="match status" value="1"/>
</dbReference>
<feature type="compositionally biased region" description="Basic and acidic residues" evidence="3">
    <location>
        <begin position="60"/>
        <end position="73"/>
    </location>
</feature>
<evidence type="ECO:0000313" key="5">
    <source>
        <dbReference type="EMBL" id="KAF0313336.1"/>
    </source>
</evidence>
<dbReference type="CDD" id="cd11607">
    <property type="entry name" value="DENR_C"/>
    <property type="match status" value="1"/>
</dbReference>
<feature type="domain" description="SUI1" evidence="4">
    <location>
        <begin position="95"/>
        <end position="163"/>
    </location>
</feature>
<accession>A0A6A4X0P6</accession>
<dbReference type="PANTHER" id="PTHR12789:SF0">
    <property type="entry name" value="DENSITY-REGULATED PROTEIN"/>
    <property type="match status" value="1"/>
</dbReference>
<proteinExistence type="inferred from homology"/>
<feature type="compositionally biased region" description="Basic residues" evidence="3">
    <location>
        <begin position="74"/>
        <end position="86"/>
    </location>
</feature>
<evidence type="ECO:0000313" key="6">
    <source>
        <dbReference type="Proteomes" id="UP000440578"/>
    </source>
</evidence>